<dbReference type="STRING" id="571913.VV02_07795"/>
<protein>
    <submittedName>
        <fullName evidence="1">Uncharacterized protein</fullName>
    </submittedName>
</protein>
<name>A0A0K1JGS1_9MICO</name>
<reference evidence="1 2" key="1">
    <citation type="submission" date="2015-03" db="EMBL/GenBank/DDBJ databases">
        <title>Luteipulveratus halotolerans sp. nov., a novel actinobacterium (Dermacoccaceae) from Sarawak, Malaysia.</title>
        <authorList>
            <person name="Juboi H."/>
            <person name="Basik A."/>
            <person name="Shamsul S.S."/>
            <person name="Arnold P."/>
            <person name="Schmitt E.K."/>
            <person name="Sanglier J.-J."/>
            <person name="Yeo T."/>
        </authorList>
    </citation>
    <scope>NUCLEOTIDE SEQUENCE [LARGE SCALE GENOMIC DNA]</scope>
    <source>
        <strain evidence="1 2">MN07-A0370</strain>
    </source>
</reference>
<dbReference type="AlphaFoldDB" id="A0A0K1JGS1"/>
<keyword evidence="2" id="KW-1185">Reference proteome</keyword>
<evidence type="ECO:0000313" key="1">
    <source>
        <dbReference type="EMBL" id="AKU15780.1"/>
    </source>
</evidence>
<gene>
    <name evidence="1" type="ORF">VV02_07795</name>
</gene>
<evidence type="ECO:0000313" key="2">
    <source>
        <dbReference type="Proteomes" id="UP000066480"/>
    </source>
</evidence>
<dbReference type="KEGG" id="lmoi:VV02_07795"/>
<dbReference type="RefSeq" id="WP_052590852.1">
    <property type="nucleotide sequence ID" value="NZ_CP011112.1"/>
</dbReference>
<dbReference type="EMBL" id="CP011112">
    <property type="protein sequence ID" value="AKU15780.1"/>
    <property type="molecule type" value="Genomic_DNA"/>
</dbReference>
<proteinExistence type="predicted"/>
<sequence length="96" mass="10587">MTSFKCRAINGGDRIAFGWDNGIESTATYAQVGYAQRAHREHPRPTVELAGHQVTVNQLAEMEAVLDDAVRADEKARCDECRMVGGQGCWIHRPAS</sequence>
<dbReference type="Proteomes" id="UP000066480">
    <property type="component" value="Chromosome"/>
</dbReference>
<organism evidence="1 2">
    <name type="scientific">Luteipulveratus mongoliensis</name>
    <dbReference type="NCBI Taxonomy" id="571913"/>
    <lineage>
        <taxon>Bacteria</taxon>
        <taxon>Bacillati</taxon>
        <taxon>Actinomycetota</taxon>
        <taxon>Actinomycetes</taxon>
        <taxon>Micrococcales</taxon>
        <taxon>Dermacoccaceae</taxon>
        <taxon>Luteipulveratus</taxon>
    </lineage>
</organism>
<accession>A0A0K1JGS1</accession>